<dbReference type="GO" id="GO:0031267">
    <property type="term" value="F:small GTPase binding"/>
    <property type="evidence" value="ECO:0007669"/>
    <property type="project" value="TreeGrafter"/>
</dbReference>
<proteinExistence type="predicted"/>
<dbReference type="SMART" id="SM00368">
    <property type="entry name" value="LRR_RI"/>
    <property type="match status" value="3"/>
</dbReference>
<dbReference type="EMBL" id="VJMH01000073">
    <property type="protein sequence ID" value="KAF0719399.1"/>
    <property type="molecule type" value="Genomic_DNA"/>
</dbReference>
<dbReference type="OrthoDB" id="341587at2759"/>
<dbReference type="Gene3D" id="3.80.10.10">
    <property type="entry name" value="Ribonuclease Inhibitor"/>
    <property type="match status" value="1"/>
</dbReference>
<sequence length="481" mass="53371">MEPQRQRRSMAPAAPLLPLEILQKIGLWIHDSDGFFAFLSALGSAEARGSLESLWQLGLVHDRAHLWPTLKLSHGLLTAPARRTCVEEAMQHCAVVEVVQWLNDLHWLRRHVGRSTIIEWTAPVPPSFDGSISPADWVDSWTQIPLKTLMLTCNPFRQSSLMPLLLAALPRFVETLCCLHSNGHADVVLEFAATSTTLVQLKLHCLPGSVTTTMLQHATQWLESAPVRSFHFHMGRQQFGFSDIAESFFSTLFHCQTLVQLTLASCDLFQLGAILPVAFPSTLQSLTLDACGLSPSCLIQLGRCVRPSALRKLRLCRVNYNGVLIHDYVDAFAHLLAGVAHSSLTSLTLGDCRLDDSSWRRLGRLLAQSKLERVTLLRNGIGDTGAKWLAHAIQANATIKSLDLEFNQLTAEGVTTLLDVNLHRDILPLEELVVSLKSPDNATVHCDTSLDELFELCKSPERIQFELLDLAKERGVNLAIK</sequence>
<keyword evidence="1" id="KW-0343">GTPase activation</keyword>
<dbReference type="PANTHER" id="PTHR24113">
    <property type="entry name" value="RAN GTPASE-ACTIVATING PROTEIN 1"/>
    <property type="match status" value="1"/>
</dbReference>
<evidence type="ECO:0000256" key="3">
    <source>
        <dbReference type="ARBA" id="ARBA00022737"/>
    </source>
</evidence>
<gene>
    <name evidence="5" type="primary">Aste57867_1071</name>
    <name evidence="4" type="ORF">As57867_001070</name>
    <name evidence="5" type="ORF">ASTE57867_1071</name>
</gene>
<dbReference type="InterPro" id="IPR032675">
    <property type="entry name" value="LRR_dom_sf"/>
</dbReference>
<dbReference type="GO" id="GO:0048471">
    <property type="term" value="C:perinuclear region of cytoplasm"/>
    <property type="evidence" value="ECO:0007669"/>
    <property type="project" value="TreeGrafter"/>
</dbReference>
<accession>A0A485K7L6</accession>
<keyword evidence="3" id="KW-0677">Repeat</keyword>
<dbReference type="GO" id="GO:0005096">
    <property type="term" value="F:GTPase activator activity"/>
    <property type="evidence" value="ECO:0007669"/>
    <property type="project" value="UniProtKB-KW"/>
</dbReference>
<dbReference type="InterPro" id="IPR027038">
    <property type="entry name" value="RanGap"/>
</dbReference>
<reference evidence="5 6" key="1">
    <citation type="submission" date="2019-03" db="EMBL/GenBank/DDBJ databases">
        <authorList>
            <person name="Gaulin E."/>
            <person name="Dumas B."/>
        </authorList>
    </citation>
    <scope>NUCLEOTIDE SEQUENCE [LARGE SCALE GENOMIC DNA]</scope>
    <source>
        <strain evidence="5">CBS 568.67</strain>
    </source>
</reference>
<evidence type="ECO:0000313" key="5">
    <source>
        <dbReference type="EMBL" id="VFT78293.1"/>
    </source>
</evidence>
<evidence type="ECO:0000256" key="2">
    <source>
        <dbReference type="ARBA" id="ARBA00022614"/>
    </source>
</evidence>
<organism evidence="5 6">
    <name type="scientific">Aphanomyces stellatus</name>
    <dbReference type="NCBI Taxonomy" id="120398"/>
    <lineage>
        <taxon>Eukaryota</taxon>
        <taxon>Sar</taxon>
        <taxon>Stramenopiles</taxon>
        <taxon>Oomycota</taxon>
        <taxon>Saprolegniomycetes</taxon>
        <taxon>Saprolegniales</taxon>
        <taxon>Verrucalvaceae</taxon>
        <taxon>Aphanomyces</taxon>
    </lineage>
</organism>
<keyword evidence="6" id="KW-1185">Reference proteome</keyword>
<dbReference type="GO" id="GO:0005634">
    <property type="term" value="C:nucleus"/>
    <property type="evidence" value="ECO:0007669"/>
    <property type="project" value="TreeGrafter"/>
</dbReference>
<dbReference type="EMBL" id="CAADRA010000073">
    <property type="protein sequence ID" value="VFT78293.1"/>
    <property type="molecule type" value="Genomic_DNA"/>
</dbReference>
<dbReference type="SUPFAM" id="SSF52047">
    <property type="entry name" value="RNI-like"/>
    <property type="match status" value="1"/>
</dbReference>
<name>A0A485K7L6_9STRA</name>
<dbReference type="GO" id="GO:0005829">
    <property type="term" value="C:cytosol"/>
    <property type="evidence" value="ECO:0007669"/>
    <property type="project" value="TreeGrafter"/>
</dbReference>
<reference evidence="4" key="2">
    <citation type="submission" date="2019-06" db="EMBL/GenBank/DDBJ databases">
        <title>Genomics analysis of Aphanomyces spp. identifies a new class of oomycete effector associated with host adaptation.</title>
        <authorList>
            <person name="Gaulin E."/>
        </authorList>
    </citation>
    <scope>NUCLEOTIDE SEQUENCE</scope>
    <source>
        <strain evidence="4">CBS 578.67</strain>
    </source>
</reference>
<dbReference type="Pfam" id="PF13516">
    <property type="entry name" value="LRR_6"/>
    <property type="match status" value="1"/>
</dbReference>
<dbReference type="GO" id="GO:0006913">
    <property type="term" value="P:nucleocytoplasmic transport"/>
    <property type="evidence" value="ECO:0007669"/>
    <property type="project" value="TreeGrafter"/>
</dbReference>
<dbReference type="InterPro" id="IPR001611">
    <property type="entry name" value="Leu-rich_rpt"/>
</dbReference>
<dbReference type="PANTHER" id="PTHR24113:SF12">
    <property type="entry name" value="RAN GTPASE-ACTIVATING PROTEIN 1"/>
    <property type="match status" value="1"/>
</dbReference>
<keyword evidence="2" id="KW-0433">Leucine-rich repeat</keyword>
<protein>
    <submittedName>
        <fullName evidence="5">Aste57867_1071 protein</fullName>
    </submittedName>
</protein>
<dbReference type="Proteomes" id="UP000332933">
    <property type="component" value="Unassembled WGS sequence"/>
</dbReference>
<evidence type="ECO:0000313" key="4">
    <source>
        <dbReference type="EMBL" id="KAF0719399.1"/>
    </source>
</evidence>
<evidence type="ECO:0000256" key="1">
    <source>
        <dbReference type="ARBA" id="ARBA00022468"/>
    </source>
</evidence>
<evidence type="ECO:0000313" key="6">
    <source>
        <dbReference type="Proteomes" id="UP000332933"/>
    </source>
</evidence>
<dbReference type="AlphaFoldDB" id="A0A485K7L6"/>